<dbReference type="EMBL" id="JAASQL010000015">
    <property type="protein sequence ID" value="NIJ46619.1"/>
    <property type="molecule type" value="Genomic_DNA"/>
</dbReference>
<organism evidence="3 4">
    <name type="scientific">Wenyingzhuangia heitensis</name>
    <dbReference type="NCBI Taxonomy" id="1487859"/>
    <lineage>
        <taxon>Bacteria</taxon>
        <taxon>Pseudomonadati</taxon>
        <taxon>Bacteroidota</taxon>
        <taxon>Flavobacteriia</taxon>
        <taxon>Flavobacteriales</taxon>
        <taxon>Flavobacteriaceae</taxon>
        <taxon>Wenyingzhuangia</taxon>
    </lineage>
</organism>
<feature type="domain" description="DUF8202" evidence="2">
    <location>
        <begin position="232"/>
        <end position="415"/>
    </location>
</feature>
<feature type="chain" id="PRO_5047347039" evidence="1">
    <location>
        <begin position="23"/>
        <end position="1511"/>
    </location>
</feature>
<sequence length="1511" mass="161596">MKKNTLKSNFIVAFLLSLSIYAQVPTPGGVEGTVLWLKANAGTNTTTNGVGITSWADQSGNGFNATGTGEAVYSTNNAINGNPVIYFTDDNKPITGSTITRGVGPNSSIEQSTSFVVQRKTAITDDCFIEFYDGASRQFYIDRRYDANEPFFTLPTGVQQIISVSDPGGSGPGANSTIYLNSKDFFTSENLFSTTWENGSYVVGDDDTGGNQLNGEIAEIIYFDYELSDTNRKKVESYLAIKYGITLDNTDGGTDGDYIISTGTTLWDASVNATYHNDVIGIGKDNGTALDQRKSTEFNTDPTLSIEKTTSFSSDLDYLIIGNDAASLAFTTSGVPSGITNKSGRTWKVETNGTPGTISVSFTLGTTLTNSGNPSEYALLIDSDTDFSTGATIHSSGASINGNVLTFTNVSLADGDFFTLTYTPVTEFPGAVSTGLTHWFKADSGTNTSVDGGAITTWEDQSTIDGSDNATKTGTNAVTYQTEIHNYNPSVLFQDGGDGHLNIANNLDQLAGTNYSIFAVTERTTDSSLGANSHNFFMGIETTADDEGFRLGYVNNTRAQLHHDGSGNNINVNLSAGFVDAATEQPTMFKAIHNQGTSRSLSILTALEATEITESSSNTNNLNSSTATGTIGRWRANRGFEGYVSEIIIYTDDLNAVDQLKVESYLAVKYALTLDNSGGGTDGDYTDSDANVIWDASANTTYHNEIIGIGRDDASSLNQLKSSEPISSTQLTIDRVTNFINNQDYLLVGHDNGVVGVTTSGTSPVYSERLTRTWKASVSGAVNGVTVSVTLPSGSTGDTKDYALLIDSDTDFSDSRIHTNGVSLDGDTVTFTNVNLADGDIFTVGIRLSFGPANVTTALTHWLRADTGTSTTTDGAAISQWDNLTGINHATQAGTSDFPTYEENIHNFNPSVHITNGDNGYFDLNLNDINNSNYNVIAIVERDNTESENYVLGTTANTSNQSLHFGYRENNSLALAQYGNDLDVVVNNYDTPSTSIALIRGQLDNGSGKIVQELRDGNLSENTDSSTAFLTGNNSGVLGRGYSTNGFQGYVSEVIAYNSTLSNVDLAKIYSYLAIKYGMTLDLSDGVTNGDYTDSRGSILWDASENSTYHNDVAGIGYDIASNLIQKQSKSESSDDILTISIYSSVTATNNLNLGSFDDNLDYLIWGNNGSTSSITLVDHISSQNACLKQFDRDWKISNSGNVEDITLQFDVSAFSSRDFNLIIDLDGDGDYTTGTIETVSTGSINGNNIVFTNVDLPNDCVFTLVDNSTDIVYKVGAWLGGSGTNGEFNDSTTDLTKSVKISEDVTLTDSHNCKCLIVANGAKVTVGTGEYLKVTHTLNSNGAIYLEGTSELIQTDTNTNSTTGQVYKILNEATSSIYRYNYFSSPVHTSGTFSIGGDLKINTGATLGNNTDPSFITNDLDGFGTTFSTRWFHTMINDYDFTEIDENTTMIPGIGFTMKGTGQSNAYNLIGTPNNGNVNIVVSSGRFLLTGNPYPSTISANAFNTANSSS</sequence>
<dbReference type="InterPro" id="IPR058515">
    <property type="entry name" value="DUF8202"/>
</dbReference>
<dbReference type="Proteomes" id="UP000745859">
    <property type="component" value="Unassembled WGS sequence"/>
</dbReference>
<feature type="non-terminal residue" evidence="3">
    <location>
        <position position="1511"/>
    </location>
</feature>
<proteinExistence type="predicted"/>
<keyword evidence="1" id="KW-0732">Signal</keyword>
<evidence type="ECO:0000259" key="2">
    <source>
        <dbReference type="Pfam" id="PF26628"/>
    </source>
</evidence>
<feature type="domain" description="DUF8202" evidence="2">
    <location>
        <begin position="1066"/>
        <end position="1259"/>
    </location>
</feature>
<dbReference type="RefSeq" id="WP_167191081.1">
    <property type="nucleotide sequence ID" value="NZ_JAASQL010000015.1"/>
</dbReference>
<name>A0ABX0UCP6_9FLAO</name>
<protein>
    <submittedName>
        <fullName evidence="3">dUTPase</fullName>
    </submittedName>
</protein>
<accession>A0ABX0UCP6</accession>
<gene>
    <name evidence="3" type="ORF">FHR24_003114</name>
</gene>
<comment type="caution">
    <text evidence="3">The sequence shown here is derived from an EMBL/GenBank/DDBJ whole genome shotgun (WGS) entry which is preliminary data.</text>
</comment>
<feature type="signal peptide" evidence="1">
    <location>
        <begin position="1"/>
        <end position="22"/>
    </location>
</feature>
<reference evidence="3 4" key="1">
    <citation type="submission" date="2020-03" db="EMBL/GenBank/DDBJ databases">
        <title>Genomic Encyclopedia of Type Strains, Phase IV (KMG-IV): sequencing the most valuable type-strain genomes for metagenomic binning, comparative biology and taxonomic classification.</title>
        <authorList>
            <person name="Goeker M."/>
        </authorList>
    </citation>
    <scope>NUCLEOTIDE SEQUENCE [LARGE SCALE GENOMIC DNA]</scope>
    <source>
        <strain evidence="3 4">DSM 101599</strain>
    </source>
</reference>
<dbReference type="Pfam" id="PF26628">
    <property type="entry name" value="DUF8202"/>
    <property type="match status" value="3"/>
</dbReference>
<feature type="domain" description="DUF8202" evidence="2">
    <location>
        <begin position="659"/>
        <end position="839"/>
    </location>
</feature>
<evidence type="ECO:0000313" key="4">
    <source>
        <dbReference type="Proteomes" id="UP000745859"/>
    </source>
</evidence>
<keyword evidence="4" id="KW-1185">Reference proteome</keyword>
<evidence type="ECO:0000256" key="1">
    <source>
        <dbReference type="SAM" id="SignalP"/>
    </source>
</evidence>
<evidence type="ECO:0000313" key="3">
    <source>
        <dbReference type="EMBL" id="NIJ46619.1"/>
    </source>
</evidence>